<dbReference type="InterPro" id="IPR020203">
    <property type="entry name" value="YneK"/>
</dbReference>
<dbReference type="Pfam" id="PF11084">
    <property type="entry name" value="DUF2621"/>
    <property type="match status" value="1"/>
</dbReference>
<dbReference type="Proteomes" id="UP000252585">
    <property type="component" value="Unassembled WGS sequence"/>
</dbReference>
<dbReference type="RefSeq" id="WP_114352610.1">
    <property type="nucleotide sequence ID" value="NZ_QPJJ01000006.1"/>
</dbReference>
<keyword evidence="1" id="KW-0472">Membrane</keyword>
<reference evidence="2 3" key="1">
    <citation type="submission" date="2018-07" db="EMBL/GenBank/DDBJ databases">
        <title>Genomic Encyclopedia of Type Strains, Phase IV (KMG-IV): sequencing the most valuable type-strain genomes for metagenomic binning, comparative biology and taxonomic classification.</title>
        <authorList>
            <person name="Goeker M."/>
        </authorList>
    </citation>
    <scope>NUCLEOTIDE SEQUENCE [LARGE SCALE GENOMIC DNA]</scope>
    <source>
        <strain evidence="2 3">DSM 27696</strain>
    </source>
</reference>
<name>A0A368XT04_9BACI</name>
<dbReference type="AlphaFoldDB" id="A0A368XT04"/>
<dbReference type="OrthoDB" id="2399525at2"/>
<comment type="caution">
    <text evidence="2">The sequence shown here is derived from an EMBL/GenBank/DDBJ whole genome shotgun (WGS) entry which is preliminary data.</text>
</comment>
<feature type="transmembrane region" description="Helical" evidence="1">
    <location>
        <begin position="6"/>
        <end position="28"/>
    </location>
</feature>
<accession>A0A368XT04</accession>
<dbReference type="EMBL" id="QPJJ01000006">
    <property type="protein sequence ID" value="RCW70609.1"/>
    <property type="molecule type" value="Genomic_DNA"/>
</dbReference>
<organism evidence="2 3">
    <name type="scientific">Saliterribacillus persicus</name>
    <dbReference type="NCBI Taxonomy" id="930114"/>
    <lineage>
        <taxon>Bacteria</taxon>
        <taxon>Bacillati</taxon>
        <taxon>Bacillota</taxon>
        <taxon>Bacilli</taxon>
        <taxon>Bacillales</taxon>
        <taxon>Bacillaceae</taxon>
        <taxon>Saliterribacillus</taxon>
    </lineage>
</organism>
<keyword evidence="3" id="KW-1185">Reference proteome</keyword>
<gene>
    <name evidence="2" type="ORF">DFR57_1066</name>
</gene>
<proteinExistence type="predicted"/>
<keyword evidence="1" id="KW-0812">Transmembrane</keyword>
<evidence type="ECO:0000313" key="2">
    <source>
        <dbReference type="EMBL" id="RCW70609.1"/>
    </source>
</evidence>
<evidence type="ECO:0000256" key="1">
    <source>
        <dbReference type="SAM" id="Phobius"/>
    </source>
</evidence>
<sequence>MSTEFSIFIILWTFLLIGLLTIGGYFMFRKFLKKLPKQDGRSDMDWEEYYIKETKNRWNPEQKKLLEELVAPVPELFRDVARQKIAGKVGELALKNNEKNISMDTIIKGYILATPKRDHKFLKKKLKEKQISITPYESYFEASPDDYRNKKYATNRNK</sequence>
<evidence type="ECO:0000313" key="3">
    <source>
        <dbReference type="Proteomes" id="UP000252585"/>
    </source>
</evidence>
<keyword evidence="1" id="KW-1133">Transmembrane helix</keyword>
<protein>
    <submittedName>
        <fullName evidence="2">Uncharacterized protein DUF2621</fullName>
    </submittedName>
</protein>